<dbReference type="Pfam" id="PF24575">
    <property type="entry name" value="TPR_Slam"/>
    <property type="match status" value="1"/>
</dbReference>
<feature type="domain" description="Surface lipoprotein assembly modifier C-terminal" evidence="9">
    <location>
        <begin position="181"/>
        <end position="477"/>
    </location>
</feature>
<evidence type="ECO:0000256" key="2">
    <source>
        <dbReference type="ARBA" id="ARBA00022452"/>
    </source>
</evidence>
<comment type="similarity">
    <text evidence="7">Belongs to the Slam family.</text>
</comment>
<gene>
    <name evidence="11" type="ORF">H3L94_02090</name>
</gene>
<dbReference type="InterPro" id="IPR007655">
    <property type="entry name" value="Slam_C"/>
</dbReference>
<feature type="domain" description="Surface lipoprotein assembly modifier N-terminal TPR repeats region" evidence="10">
    <location>
        <begin position="59"/>
        <end position="151"/>
    </location>
</feature>
<keyword evidence="4 8" id="KW-0732">Signal</keyword>
<name>A0A7D7SQA5_9NEIS</name>
<proteinExistence type="inferred from homology"/>
<dbReference type="RefSeq" id="WP_182122466.1">
    <property type="nucleotide sequence ID" value="NZ_CP059567.1"/>
</dbReference>
<evidence type="ECO:0000259" key="9">
    <source>
        <dbReference type="Pfam" id="PF04575"/>
    </source>
</evidence>
<keyword evidence="3" id="KW-0812">Transmembrane</keyword>
<dbReference type="EMBL" id="CP059567">
    <property type="protein sequence ID" value="QMT40870.1"/>
    <property type="molecule type" value="Genomic_DNA"/>
</dbReference>
<dbReference type="KEGG" id="nsg:H3L94_02090"/>
<sequence length="477" mass="53771">MQTHKLAAAYCLALMPAVQAQPLLPPAEPVVFERVWPQTWPETGPEETAPLLPALNTVETPATLEAAIAQAMQTRQWAVLGDLLARYAAVQGHNRDVLRYAQGAWLRSQQQHEAAAALYRELLADSPHLAVPKLELGILLLEDRRLQESKAVLQEVQPALPEPLTEAARAYIQAGERMQDWRFSAGVSYEQTDNVNQAAGEAQPLLGGIRFTLSEDSRPKAAHGVRYFAQAEQERNVAGRHYLRLAGDAGGIRYWDNTAYSEQSYGVEAGYLNHGIAHSWSLVPFYRFNLLGGHAYGRQYGVRAEYERRFAGGHRWSLRATHTRKHYSAARTEAVYGGFNHALSATFSRVFSPDGAAFAGVDVSRDRVADDSESSWRGGLSAGGTYRTAWLGVRSHIRYGWRRFDENYRLHLFGRWAVNERRRDREYQAGVSVWSPKLAWRGLTPQLNYQYRRTDSNISALFSRRHSAWFVSVEKVF</sequence>
<dbReference type="SUPFAM" id="SSF48452">
    <property type="entry name" value="TPR-like"/>
    <property type="match status" value="1"/>
</dbReference>
<evidence type="ECO:0000256" key="3">
    <source>
        <dbReference type="ARBA" id="ARBA00022692"/>
    </source>
</evidence>
<dbReference type="InterPro" id="IPR011990">
    <property type="entry name" value="TPR-like_helical_dom_sf"/>
</dbReference>
<dbReference type="GO" id="GO:0009279">
    <property type="term" value="C:cell outer membrane"/>
    <property type="evidence" value="ECO:0007669"/>
    <property type="project" value="UniProtKB-SubCell"/>
</dbReference>
<evidence type="ECO:0000313" key="12">
    <source>
        <dbReference type="Proteomes" id="UP000514752"/>
    </source>
</evidence>
<reference evidence="11 12" key="1">
    <citation type="submission" date="2020-07" db="EMBL/GenBank/DDBJ databases">
        <title>Genomic diversity of species in the Neisseriaceae family.</title>
        <authorList>
            <person name="Vincent A.T."/>
            <person name="Bernet E."/>
            <person name="Veyrier F.J."/>
        </authorList>
    </citation>
    <scope>NUCLEOTIDE SEQUENCE [LARGE SCALE GENOMIC DNA]</scope>
    <source>
        <strain evidence="11 12">DSM 22244</strain>
    </source>
</reference>
<dbReference type="Pfam" id="PF04575">
    <property type="entry name" value="SlipAM"/>
    <property type="match status" value="1"/>
</dbReference>
<organism evidence="11 12">
    <name type="scientific">Neisseria shayeganii</name>
    <dbReference type="NCBI Taxonomy" id="607712"/>
    <lineage>
        <taxon>Bacteria</taxon>
        <taxon>Pseudomonadati</taxon>
        <taxon>Pseudomonadota</taxon>
        <taxon>Betaproteobacteria</taxon>
        <taxon>Neisseriales</taxon>
        <taxon>Neisseriaceae</taxon>
        <taxon>Neisseria</taxon>
    </lineage>
</organism>
<keyword evidence="5" id="KW-0472">Membrane</keyword>
<evidence type="ECO:0000256" key="7">
    <source>
        <dbReference type="ARBA" id="ARBA00023609"/>
    </source>
</evidence>
<dbReference type="Proteomes" id="UP000514752">
    <property type="component" value="Chromosome"/>
</dbReference>
<evidence type="ECO:0000256" key="1">
    <source>
        <dbReference type="ARBA" id="ARBA00004571"/>
    </source>
</evidence>
<comment type="subcellular location">
    <subcellularLocation>
        <location evidence="1">Cell outer membrane</location>
        <topology evidence="1">Multi-pass membrane protein</topology>
    </subcellularLocation>
</comment>
<evidence type="ECO:0000256" key="8">
    <source>
        <dbReference type="SAM" id="SignalP"/>
    </source>
</evidence>
<evidence type="ECO:0000313" key="11">
    <source>
        <dbReference type="EMBL" id="QMT40870.1"/>
    </source>
</evidence>
<protein>
    <submittedName>
        <fullName evidence="11">DUF560 domain-containing protein</fullName>
    </submittedName>
</protein>
<feature type="chain" id="PRO_5027803213" evidence="8">
    <location>
        <begin position="21"/>
        <end position="477"/>
    </location>
</feature>
<keyword evidence="2" id="KW-1134">Transmembrane beta strand</keyword>
<dbReference type="AlphaFoldDB" id="A0A7D7SQA5"/>
<dbReference type="InterPro" id="IPR057556">
    <property type="entry name" value="TPR_Slam"/>
</dbReference>
<accession>A0A7D7SQA5</accession>
<evidence type="ECO:0000259" key="10">
    <source>
        <dbReference type="Pfam" id="PF24575"/>
    </source>
</evidence>
<keyword evidence="6" id="KW-0998">Cell outer membrane</keyword>
<feature type="signal peptide" evidence="8">
    <location>
        <begin position="1"/>
        <end position="20"/>
    </location>
</feature>
<evidence type="ECO:0000256" key="5">
    <source>
        <dbReference type="ARBA" id="ARBA00023136"/>
    </source>
</evidence>
<evidence type="ECO:0000256" key="6">
    <source>
        <dbReference type="ARBA" id="ARBA00023237"/>
    </source>
</evidence>
<evidence type="ECO:0000256" key="4">
    <source>
        <dbReference type="ARBA" id="ARBA00022729"/>
    </source>
</evidence>